<accession>A0A3B0SI13</accession>
<proteinExistence type="predicted"/>
<organism evidence="2">
    <name type="scientific">hydrothermal vent metagenome</name>
    <dbReference type="NCBI Taxonomy" id="652676"/>
    <lineage>
        <taxon>unclassified sequences</taxon>
        <taxon>metagenomes</taxon>
        <taxon>ecological metagenomes</taxon>
    </lineage>
</organism>
<name>A0A3B0SI13_9ZZZZ</name>
<sequence>MPDLKAMQALFQGAVMGQDNDFLLEIEDGGRISPERRLHIYQHAYKARLREVLAEDFPVLHSMLGDETFHELCNRYIDAHPSSHPSLRYFGQFMEDFVRRELPYKNQEIIGEMAHFEWAFHDVFDASDQPYVTIDEVAALSPSVWPTLRFDFHPTLHMAAYEWNVAAVWSSVQDEEGQPTLPKEMPETTYVIQWRRDLRSYFRTLDRDEGTALSLAMDGQAFPG</sequence>
<evidence type="ECO:0000313" key="2">
    <source>
        <dbReference type="EMBL" id="VAW03793.1"/>
    </source>
</evidence>
<dbReference type="AlphaFoldDB" id="A0A3B0SI13"/>
<reference evidence="2" key="1">
    <citation type="submission" date="2018-06" db="EMBL/GenBank/DDBJ databases">
        <authorList>
            <person name="Zhirakovskaya E."/>
        </authorList>
    </citation>
    <scope>NUCLEOTIDE SEQUENCE</scope>
</reference>
<gene>
    <name evidence="2" type="ORF">MNBD_ALPHA01-1038</name>
</gene>
<feature type="domain" description="Putative DNA-binding" evidence="1">
    <location>
        <begin position="7"/>
        <end position="97"/>
    </location>
</feature>
<feature type="non-terminal residue" evidence="2">
    <location>
        <position position="224"/>
    </location>
</feature>
<protein>
    <recommendedName>
        <fullName evidence="1">Putative DNA-binding domain-containing protein</fullName>
    </recommendedName>
</protein>
<dbReference type="InterPro" id="IPR018640">
    <property type="entry name" value="DUF2063"/>
</dbReference>
<evidence type="ECO:0000259" key="1">
    <source>
        <dbReference type="Pfam" id="PF09836"/>
    </source>
</evidence>
<dbReference type="Gene3D" id="1.10.150.690">
    <property type="entry name" value="DUF2063"/>
    <property type="match status" value="1"/>
</dbReference>
<dbReference type="InterPro" id="IPR044922">
    <property type="entry name" value="DUF2063_N_sf"/>
</dbReference>
<dbReference type="EMBL" id="UOEJ01000177">
    <property type="protein sequence ID" value="VAW03793.1"/>
    <property type="molecule type" value="Genomic_DNA"/>
</dbReference>
<dbReference type="Pfam" id="PF09836">
    <property type="entry name" value="DUF2063"/>
    <property type="match status" value="1"/>
</dbReference>